<evidence type="ECO:0000313" key="3">
    <source>
        <dbReference type="Proteomes" id="UP001314263"/>
    </source>
</evidence>
<feature type="region of interest" description="Disordered" evidence="1">
    <location>
        <begin position="123"/>
        <end position="160"/>
    </location>
</feature>
<proteinExistence type="predicted"/>
<dbReference type="PANTHER" id="PTHR37028">
    <property type="entry name" value="UNNAMED PRODUCT-RELATED"/>
    <property type="match status" value="1"/>
</dbReference>
<feature type="region of interest" description="Disordered" evidence="1">
    <location>
        <begin position="777"/>
        <end position="842"/>
    </location>
</feature>
<feature type="region of interest" description="Disordered" evidence="1">
    <location>
        <begin position="221"/>
        <end position="246"/>
    </location>
</feature>
<feature type="compositionally biased region" description="Basic and acidic residues" evidence="1">
    <location>
        <begin position="791"/>
        <end position="814"/>
    </location>
</feature>
<feature type="compositionally biased region" description="Low complexity" evidence="1">
    <location>
        <begin position="123"/>
        <end position="132"/>
    </location>
</feature>
<sequence>MAEGSRSDLVQRLLAERRAKIQATTLSPSSSECRAERYRRIQKLLGERRAKHELEGCDEGNSHGGLLSPASTSGARSEAQASMAHYDDMAEPWALMESTPGGPRLEYTLGGPAALSAARQYSGAGSGQSAYGTRASRSTADGGGIAGPGPKPGGAQGTMADAITSPALSRVKNTNSSSSLIAAGFHESHAMHASEHEQPVDAPCNSACRQLDWDACSAAHESGRASGGKHQHAASPRVEAEIQNSSSWDCALAEDPEEKTLREQYSPYAAGHARSSGQAAGSLGPGSSDEGSTVSSQNGRPQATKAKKSLKDKLFEALRGAPEGPIELDPAMLYSPASSAQLPSSGSGASAGASPAAGPGARSTPQRRQQTVTKPREFRLSSARPGTTRAATAQRILAGLRRQAPSRPRQHVRAGSAGSGPMEPGSLDGEARIARLAQPRTQLWEKCAQRKQQEQSGELAECTFAPRTGRGPVSGPRATAARLPAPARLYANHSSKYTQWDRLKAEQEKEELQQCTFAPAVKGGREGGAPLHHRLDDLQRQRRERLARLQVAAQPVGAAPTFSPAVNERSLRLALSKQIRELLDEVPAFQRLGAARRRPPRSDAEGNQDLTFAPVVNPSSTRLLEDSTQVPCSFLQRQRFFHDLKLQRMRVLHSEEGPECTFSPKTEDQSKAILEASSNADWLDQTPEAQIARLAVADKERVEGARAAAAHAYYSQFTFQPAINSRSKQLKRDDRLADLASDDARRARLEAIAASVEMERGRECTFKPALSCGTARRLADQENTDPADEGQESRQQRQDEARRRRRAALEELRTQRQNQELAECSFAPAKPPRPPPAPRDPVKVPGMERYMWNKQRARQLAEEQQAREAKAFLQNPRARLEPCTVPEPFALQTELRELETANRRAQLKTRILAASMRECTFQPKTNESMNRELLRAIVEDGDADPLESIASASTV</sequence>
<organism evidence="2 3">
    <name type="scientific">Coccomyxa viridis</name>
    <dbReference type="NCBI Taxonomy" id="1274662"/>
    <lineage>
        <taxon>Eukaryota</taxon>
        <taxon>Viridiplantae</taxon>
        <taxon>Chlorophyta</taxon>
        <taxon>core chlorophytes</taxon>
        <taxon>Trebouxiophyceae</taxon>
        <taxon>Trebouxiophyceae incertae sedis</taxon>
        <taxon>Coccomyxaceae</taxon>
        <taxon>Coccomyxa</taxon>
    </lineage>
</organism>
<feature type="compositionally biased region" description="Polar residues" evidence="1">
    <location>
        <begin position="289"/>
        <end position="301"/>
    </location>
</feature>
<keyword evidence="3" id="KW-1185">Reference proteome</keyword>
<feature type="compositionally biased region" description="Low complexity" evidence="1">
    <location>
        <begin position="337"/>
        <end position="361"/>
    </location>
</feature>
<feature type="region of interest" description="Disordered" evidence="1">
    <location>
        <begin position="337"/>
        <end position="427"/>
    </location>
</feature>
<feature type="compositionally biased region" description="Polar residues" evidence="1">
    <location>
        <begin position="363"/>
        <end position="373"/>
    </location>
</feature>
<evidence type="ECO:0000256" key="1">
    <source>
        <dbReference type="SAM" id="MobiDB-lite"/>
    </source>
</evidence>
<comment type="caution">
    <text evidence="2">The sequence shown here is derived from an EMBL/GenBank/DDBJ whole genome shotgun (WGS) entry which is preliminary data.</text>
</comment>
<gene>
    <name evidence="2" type="ORF">CVIRNUC_001219</name>
</gene>
<feature type="region of interest" description="Disordered" evidence="1">
    <location>
        <begin position="594"/>
        <end position="613"/>
    </location>
</feature>
<feature type="compositionally biased region" description="Pro residues" evidence="1">
    <location>
        <begin position="829"/>
        <end position="839"/>
    </location>
</feature>
<evidence type="ECO:0000313" key="2">
    <source>
        <dbReference type="EMBL" id="CAK0740036.1"/>
    </source>
</evidence>
<dbReference type="AlphaFoldDB" id="A0AAV1HVC0"/>
<dbReference type="EMBL" id="CAUYUE010000002">
    <property type="protein sequence ID" value="CAK0740036.1"/>
    <property type="molecule type" value="Genomic_DNA"/>
</dbReference>
<feature type="compositionally biased region" description="Gly residues" evidence="1">
    <location>
        <begin position="141"/>
        <end position="156"/>
    </location>
</feature>
<dbReference type="PANTHER" id="PTHR37028:SF4">
    <property type="entry name" value="ALMS MOTIF DOMAIN-CONTAINING PROTEIN"/>
    <property type="match status" value="1"/>
</dbReference>
<dbReference type="Proteomes" id="UP001314263">
    <property type="component" value="Unassembled WGS sequence"/>
</dbReference>
<protein>
    <submittedName>
        <fullName evidence="2">Uncharacterized protein</fullName>
    </submittedName>
</protein>
<reference evidence="2 3" key="1">
    <citation type="submission" date="2023-10" db="EMBL/GenBank/DDBJ databases">
        <authorList>
            <person name="Maclean D."/>
            <person name="Macfadyen A."/>
        </authorList>
    </citation>
    <scope>NUCLEOTIDE SEQUENCE [LARGE SCALE GENOMIC DNA]</scope>
</reference>
<feature type="region of interest" description="Disordered" evidence="1">
    <location>
        <begin position="269"/>
        <end position="309"/>
    </location>
</feature>
<name>A0AAV1HVC0_9CHLO</name>
<accession>A0AAV1HVC0</accession>
<feature type="region of interest" description="Disordered" evidence="1">
    <location>
        <begin position="53"/>
        <end position="83"/>
    </location>
</feature>